<feature type="region of interest" description="Disordered" evidence="1">
    <location>
        <begin position="281"/>
        <end position="343"/>
    </location>
</feature>
<reference evidence="2" key="1">
    <citation type="submission" date="2023-11" db="EMBL/GenBank/DDBJ databases">
        <title>The genome sequences of three competitors of mushroom-forming fungi.</title>
        <authorList>
            <person name="Beijen E."/>
            <person name="Ohm R.A."/>
        </authorList>
    </citation>
    <scope>NUCLEOTIDE SEQUENCE</scope>
    <source>
        <strain evidence="2">CBS 100526</strain>
    </source>
</reference>
<feature type="compositionally biased region" description="Basic residues" evidence="1">
    <location>
        <begin position="157"/>
        <end position="168"/>
    </location>
</feature>
<dbReference type="RefSeq" id="XP_062760837.1">
    <property type="nucleotide sequence ID" value="XM_062899875.1"/>
</dbReference>
<dbReference type="InterPro" id="IPR034443">
    <property type="entry name" value="PB1A10.08"/>
</dbReference>
<feature type="compositionally biased region" description="Low complexity" evidence="1">
    <location>
        <begin position="16"/>
        <end position="72"/>
    </location>
</feature>
<dbReference type="GeneID" id="87919225"/>
<feature type="compositionally biased region" description="Low complexity" evidence="1">
    <location>
        <begin position="128"/>
        <end position="139"/>
    </location>
</feature>
<accession>A0AAE1IKE2</accession>
<dbReference type="AlphaFoldDB" id="A0AAE1IKE2"/>
<organism evidence="2 3">
    <name type="scientific">Trichoderma aggressivum f. europaeum</name>
    <dbReference type="NCBI Taxonomy" id="173218"/>
    <lineage>
        <taxon>Eukaryota</taxon>
        <taxon>Fungi</taxon>
        <taxon>Dikarya</taxon>
        <taxon>Ascomycota</taxon>
        <taxon>Pezizomycotina</taxon>
        <taxon>Sordariomycetes</taxon>
        <taxon>Hypocreomycetidae</taxon>
        <taxon>Hypocreales</taxon>
        <taxon>Hypocreaceae</taxon>
        <taxon>Trichoderma</taxon>
    </lineage>
</organism>
<evidence type="ECO:0000313" key="2">
    <source>
        <dbReference type="EMBL" id="KAK4085497.1"/>
    </source>
</evidence>
<name>A0AAE1IKE2_9HYPO</name>
<feature type="compositionally biased region" description="Polar residues" evidence="1">
    <location>
        <begin position="281"/>
        <end position="293"/>
    </location>
</feature>
<feature type="region of interest" description="Disordered" evidence="1">
    <location>
        <begin position="527"/>
        <end position="553"/>
    </location>
</feature>
<evidence type="ECO:0000313" key="3">
    <source>
        <dbReference type="Proteomes" id="UP001273209"/>
    </source>
</evidence>
<evidence type="ECO:0000256" key="1">
    <source>
        <dbReference type="SAM" id="MobiDB-lite"/>
    </source>
</evidence>
<feature type="region of interest" description="Disordered" evidence="1">
    <location>
        <begin position="460"/>
        <end position="503"/>
    </location>
</feature>
<protein>
    <submittedName>
        <fullName evidence="2">Uncharacterized protein</fullName>
    </submittedName>
</protein>
<comment type="caution">
    <text evidence="2">The sequence shown here is derived from an EMBL/GenBank/DDBJ whole genome shotgun (WGS) entry which is preliminary data.</text>
</comment>
<feature type="region of interest" description="Disordered" evidence="1">
    <location>
        <begin position="1"/>
        <end position="178"/>
    </location>
</feature>
<proteinExistence type="predicted"/>
<gene>
    <name evidence="2" type="ORF">Triagg1_487</name>
</gene>
<sequence length="569" mass="62036">MMLYTPRPRLPPTPALFPTTTVSTASPARSSARPPSSSSSSSEPLSSKPTIAETNISISAVSAKSTKSVVTILPPHASSPKHAEGKNRPSSITITVTPIRAESPSPSEIDADMGKHGLSSPMSAASDTMMSRPTTPTSPVQIPKPGSRSRHFDAAHPVRRHNTARRKVPNNVRSPESLSPSVAALLAVTDIPRPRRAQRKPRGQDRLLTVDAIIADESSLSEKEFSWSLSRGSPMDVLMSPPDSLDEDFLGSDCGSVHMARTLSVDSMPSLGNSFGTDVISSVESPRSLSPQSLHRRKASPIRSSLGPIRSPPDSIVEHPLSPEPSRDEDELDSLNLPSPEDDQTTSYQFIQFKPLRAVFKSNLTASLRALRLAAKSFSSINFPSIPPDDLITRSILTMDPKVPYADERRPPVTEEIPSAELRRYLNPTTRLSRETQSRPLQQAGTFAASIQMQTYKIQRTRPTDAAARNAYPSASPLSPSTPASQPALTPAQDSVPPLPTMRQREMRENPDFIRIAVMEMIMRRRGKLDNSKPGRARWALPPRKTSTKPYEIGADGVPERWIPLPIAD</sequence>
<dbReference type="PANTHER" id="PTHR42051">
    <property type="entry name" value="MEIOTICALLY UP-REGULATED PROTEIN PB1A10.08"/>
    <property type="match status" value="1"/>
</dbReference>
<keyword evidence="3" id="KW-1185">Reference proteome</keyword>
<dbReference type="EMBL" id="JAWRVG010000001">
    <property type="protein sequence ID" value="KAK4085497.1"/>
    <property type="molecule type" value="Genomic_DNA"/>
</dbReference>
<dbReference type="Proteomes" id="UP001273209">
    <property type="component" value="Unassembled WGS sequence"/>
</dbReference>
<feature type="compositionally biased region" description="Low complexity" evidence="1">
    <location>
        <begin position="473"/>
        <end position="493"/>
    </location>
</feature>
<dbReference type="PANTHER" id="PTHR42051:SF1">
    <property type="entry name" value="MEIOTICALLY UP-REGULATED PROTEIN PB1A10.08"/>
    <property type="match status" value="1"/>
</dbReference>